<dbReference type="KEGG" id="bic:LMTR13_25180"/>
<dbReference type="AlphaFoldDB" id="A0A1B1UJW4"/>
<gene>
    <name evidence="1" type="ORF">LMTR13_25180</name>
</gene>
<dbReference type="Proteomes" id="UP000092839">
    <property type="component" value="Chromosome"/>
</dbReference>
<organism evidence="1 2">
    <name type="scientific">Bradyrhizobium icense</name>
    <dbReference type="NCBI Taxonomy" id="1274631"/>
    <lineage>
        <taxon>Bacteria</taxon>
        <taxon>Pseudomonadati</taxon>
        <taxon>Pseudomonadota</taxon>
        <taxon>Alphaproteobacteria</taxon>
        <taxon>Hyphomicrobiales</taxon>
        <taxon>Nitrobacteraceae</taxon>
        <taxon>Bradyrhizobium</taxon>
    </lineage>
</organism>
<evidence type="ECO:0000313" key="2">
    <source>
        <dbReference type="Proteomes" id="UP000092839"/>
    </source>
</evidence>
<keyword evidence="2" id="KW-1185">Reference proteome</keyword>
<accession>A0A1B1UJW4</accession>
<sequence>MFHLPRQAPSPRAGGIEKRIREICDTQERYGYQSDGFLHTPIRILLKASADLHKADGHCDDEFAALGLLMPGRERTLA</sequence>
<protein>
    <submittedName>
        <fullName evidence="1">Uncharacterized protein</fullName>
    </submittedName>
</protein>
<dbReference type="EMBL" id="CP016428">
    <property type="protein sequence ID" value="ANW02963.1"/>
    <property type="molecule type" value="Genomic_DNA"/>
</dbReference>
<proteinExistence type="predicted"/>
<name>A0A1B1UJW4_9BRAD</name>
<evidence type="ECO:0000313" key="1">
    <source>
        <dbReference type="EMBL" id="ANW02963.1"/>
    </source>
</evidence>
<reference evidence="1 2" key="1">
    <citation type="submission" date="2016-07" db="EMBL/GenBank/DDBJ databases">
        <title>Complete genome sequence of Bradyrhizobium icense LMTR 13T, a potential inoculant strain isolated from lima bean (Phaseolus lunatus) in Peru.</title>
        <authorList>
            <person name="Ormeno-Orrillo E."/>
            <person name="Duran D."/>
            <person name="Rogel M.A."/>
            <person name="Rey L."/>
            <person name="Imperial J."/>
            <person name="Ruiz-Argueso T."/>
            <person name="Martinez-Romero E."/>
        </authorList>
    </citation>
    <scope>NUCLEOTIDE SEQUENCE [LARGE SCALE GENOMIC DNA]</scope>
    <source>
        <strain evidence="1 2">LMTR 13</strain>
    </source>
</reference>